<dbReference type="Proteomes" id="UP001597012">
    <property type="component" value="Unassembled WGS sequence"/>
</dbReference>
<feature type="domain" description="SGNH hydrolase-type esterase" evidence="1">
    <location>
        <begin position="40"/>
        <end position="237"/>
    </location>
</feature>
<dbReference type="InterPro" id="IPR013830">
    <property type="entry name" value="SGNH_hydro"/>
</dbReference>
<dbReference type="InterPro" id="IPR036514">
    <property type="entry name" value="SGNH_hydro_sf"/>
</dbReference>
<gene>
    <name evidence="2" type="ORF">ACFQZJ_15600</name>
</gene>
<name>A0ABW3B6G6_9FLAO</name>
<dbReference type="SUPFAM" id="SSF52266">
    <property type="entry name" value="SGNH hydrolase"/>
    <property type="match status" value="1"/>
</dbReference>
<reference evidence="3" key="1">
    <citation type="journal article" date="2019" name="Int. J. Syst. Evol. Microbiol.">
        <title>The Global Catalogue of Microorganisms (GCM) 10K type strain sequencing project: providing services to taxonomists for standard genome sequencing and annotation.</title>
        <authorList>
            <consortium name="The Broad Institute Genomics Platform"/>
            <consortium name="The Broad Institute Genome Sequencing Center for Infectious Disease"/>
            <person name="Wu L."/>
            <person name="Ma J."/>
        </authorList>
    </citation>
    <scope>NUCLEOTIDE SEQUENCE [LARGE SCALE GENOMIC DNA]</scope>
    <source>
        <strain evidence="3">CCUG 61948</strain>
    </source>
</reference>
<protein>
    <submittedName>
        <fullName evidence="2">GDSL-type esterase/lipase family protein</fullName>
    </submittedName>
</protein>
<dbReference type="Pfam" id="PF13472">
    <property type="entry name" value="Lipase_GDSL_2"/>
    <property type="match status" value="1"/>
</dbReference>
<dbReference type="RefSeq" id="WP_379935802.1">
    <property type="nucleotide sequence ID" value="NZ_JBHTHY010000014.1"/>
</dbReference>
<dbReference type="InterPro" id="IPR051532">
    <property type="entry name" value="Ester_Hydrolysis_Enzymes"/>
</dbReference>
<evidence type="ECO:0000313" key="3">
    <source>
        <dbReference type="Proteomes" id="UP001597012"/>
    </source>
</evidence>
<evidence type="ECO:0000313" key="2">
    <source>
        <dbReference type="EMBL" id="MFD0798896.1"/>
    </source>
</evidence>
<sequence>MGIKRRTFIQTSAMAAMGTLLWNCNDADKILLKKGQTIACLGDSITATPNGYVQMLQDYVDTNHPDLELTFLNWGKSSETITGLTEKEHPGPRPYLFERLDGLLKSTQVDILFFCYGINCGIYGKPSQTLFDSYTIGIYTFLEKIKQKGIKTILLTPPPVVLEAVNDDSVAVTTDFGYQHPYPKYQEEVLQEFREIVLAISHETVLGKIDIQAPLLRHKNKCYLDDPIHPNKNGHQLITNTIVENLTI</sequence>
<dbReference type="PANTHER" id="PTHR30383">
    <property type="entry name" value="THIOESTERASE 1/PROTEASE 1/LYSOPHOSPHOLIPASE L1"/>
    <property type="match status" value="1"/>
</dbReference>
<organism evidence="2 3">
    <name type="scientific">Maribacter chungangensis</name>
    <dbReference type="NCBI Taxonomy" id="1069117"/>
    <lineage>
        <taxon>Bacteria</taxon>
        <taxon>Pseudomonadati</taxon>
        <taxon>Bacteroidota</taxon>
        <taxon>Flavobacteriia</taxon>
        <taxon>Flavobacteriales</taxon>
        <taxon>Flavobacteriaceae</taxon>
        <taxon>Maribacter</taxon>
    </lineage>
</organism>
<dbReference type="PANTHER" id="PTHR30383:SF5">
    <property type="entry name" value="SGNH HYDROLASE-TYPE ESTERASE DOMAIN-CONTAINING PROTEIN"/>
    <property type="match status" value="1"/>
</dbReference>
<evidence type="ECO:0000259" key="1">
    <source>
        <dbReference type="Pfam" id="PF13472"/>
    </source>
</evidence>
<proteinExistence type="predicted"/>
<accession>A0ABW3B6G6</accession>
<comment type="caution">
    <text evidence="2">The sequence shown here is derived from an EMBL/GenBank/DDBJ whole genome shotgun (WGS) entry which is preliminary data.</text>
</comment>
<dbReference type="EMBL" id="JBHTHY010000014">
    <property type="protein sequence ID" value="MFD0798896.1"/>
    <property type="molecule type" value="Genomic_DNA"/>
</dbReference>
<dbReference type="Gene3D" id="3.40.50.1110">
    <property type="entry name" value="SGNH hydrolase"/>
    <property type="match status" value="1"/>
</dbReference>
<keyword evidence="3" id="KW-1185">Reference proteome</keyword>